<dbReference type="PANTHER" id="PTHR30136:SF35">
    <property type="entry name" value="HTH-TYPE TRANSCRIPTIONAL REGULATOR RV1719"/>
    <property type="match status" value="1"/>
</dbReference>
<dbReference type="KEGG" id="rfr:Rfer_0970"/>
<organism evidence="6 7">
    <name type="scientific">Albidiferax ferrireducens (strain ATCC BAA-621 / DSM 15236 / T118)</name>
    <name type="common">Rhodoferax ferrireducens</name>
    <dbReference type="NCBI Taxonomy" id="338969"/>
    <lineage>
        <taxon>Bacteria</taxon>
        <taxon>Pseudomonadati</taxon>
        <taxon>Pseudomonadota</taxon>
        <taxon>Betaproteobacteria</taxon>
        <taxon>Burkholderiales</taxon>
        <taxon>Comamonadaceae</taxon>
        <taxon>Rhodoferax</taxon>
    </lineage>
</organism>
<evidence type="ECO:0000256" key="3">
    <source>
        <dbReference type="ARBA" id="ARBA00023163"/>
    </source>
</evidence>
<dbReference type="InterPro" id="IPR050707">
    <property type="entry name" value="HTH_MetabolicPath_Reg"/>
</dbReference>
<dbReference type="AlphaFoldDB" id="Q21ZT9"/>
<dbReference type="Pfam" id="PF01614">
    <property type="entry name" value="IclR_C"/>
    <property type="match status" value="1"/>
</dbReference>
<dbReference type="InterPro" id="IPR029016">
    <property type="entry name" value="GAF-like_dom_sf"/>
</dbReference>
<sequence length="258" mass="29444">MTVAEQLPPIRRSRGLDRAFEILDYFRVQRKPMRPNEIAAHIGAPRSSVYELVNLLLKHGVLEYRGDDGQVFLGRKLYFLYSAYAEQFDPMRECESSLTRITEATRETSQLCMLDGNKYTVALMKEGIRPFRISSNVGEAIPIPWTASGRLLVSHMSDMEIRNFIPHEDFKLPSGTWLQPGVFIQQVRKASAEGYFTFDSIVDSFTHCFAVPVYEKDGKCFATLCLVAPKEDGAKNREMYLRSLMDVAIDLTQRLKTV</sequence>
<keyword evidence="1" id="KW-0805">Transcription regulation</keyword>
<dbReference type="GO" id="GO:0003700">
    <property type="term" value="F:DNA-binding transcription factor activity"/>
    <property type="evidence" value="ECO:0007669"/>
    <property type="project" value="TreeGrafter"/>
</dbReference>
<dbReference type="PANTHER" id="PTHR30136">
    <property type="entry name" value="HELIX-TURN-HELIX TRANSCRIPTIONAL REGULATOR, ICLR FAMILY"/>
    <property type="match status" value="1"/>
</dbReference>
<keyword evidence="2" id="KW-0238">DNA-binding</keyword>
<feature type="domain" description="HTH iclR-type" evidence="4">
    <location>
        <begin position="13"/>
        <end position="75"/>
    </location>
</feature>
<evidence type="ECO:0000259" key="4">
    <source>
        <dbReference type="PROSITE" id="PS51077"/>
    </source>
</evidence>
<dbReference type="PROSITE" id="PS51077">
    <property type="entry name" value="HTH_ICLR"/>
    <property type="match status" value="1"/>
</dbReference>
<keyword evidence="7" id="KW-1185">Reference proteome</keyword>
<gene>
    <name evidence="6" type="ordered locus">Rfer_0970</name>
</gene>
<dbReference type="Proteomes" id="UP000008332">
    <property type="component" value="Chromosome"/>
</dbReference>
<evidence type="ECO:0000256" key="2">
    <source>
        <dbReference type="ARBA" id="ARBA00023125"/>
    </source>
</evidence>
<evidence type="ECO:0000259" key="5">
    <source>
        <dbReference type="PROSITE" id="PS51078"/>
    </source>
</evidence>
<dbReference type="OrthoDB" id="8994386at2"/>
<evidence type="ECO:0000313" key="7">
    <source>
        <dbReference type="Proteomes" id="UP000008332"/>
    </source>
</evidence>
<dbReference type="HOGENOM" id="CLU_062618_4_3_4"/>
<reference evidence="7" key="1">
    <citation type="submission" date="2006-02" db="EMBL/GenBank/DDBJ databases">
        <title>Complete sequence of chromosome of Rhodoferax ferrireducens DSM 15236.</title>
        <authorList>
            <person name="Copeland A."/>
            <person name="Lucas S."/>
            <person name="Lapidus A."/>
            <person name="Barry K."/>
            <person name="Detter J.C."/>
            <person name="Glavina del Rio T."/>
            <person name="Hammon N."/>
            <person name="Israni S."/>
            <person name="Pitluck S."/>
            <person name="Brettin T."/>
            <person name="Bruce D."/>
            <person name="Han C."/>
            <person name="Tapia R."/>
            <person name="Gilna P."/>
            <person name="Kiss H."/>
            <person name="Schmutz J."/>
            <person name="Larimer F."/>
            <person name="Land M."/>
            <person name="Kyrpides N."/>
            <person name="Ivanova N."/>
            <person name="Richardson P."/>
        </authorList>
    </citation>
    <scope>NUCLEOTIDE SEQUENCE [LARGE SCALE GENOMIC DNA]</scope>
    <source>
        <strain evidence="7">ATCC BAA-621 / DSM 15236 / T118</strain>
    </source>
</reference>
<evidence type="ECO:0000256" key="1">
    <source>
        <dbReference type="ARBA" id="ARBA00023015"/>
    </source>
</evidence>
<dbReference type="SUPFAM" id="SSF55781">
    <property type="entry name" value="GAF domain-like"/>
    <property type="match status" value="1"/>
</dbReference>
<protein>
    <submittedName>
        <fullName evidence="6">Transcriptional regulator, IclR family</fullName>
    </submittedName>
</protein>
<dbReference type="Pfam" id="PF09339">
    <property type="entry name" value="HTH_IclR"/>
    <property type="match status" value="1"/>
</dbReference>
<dbReference type="EMBL" id="CP000267">
    <property type="protein sequence ID" value="ABD68714.1"/>
    <property type="molecule type" value="Genomic_DNA"/>
</dbReference>
<dbReference type="GO" id="GO:0045892">
    <property type="term" value="P:negative regulation of DNA-templated transcription"/>
    <property type="evidence" value="ECO:0007669"/>
    <property type="project" value="TreeGrafter"/>
</dbReference>
<dbReference type="RefSeq" id="WP_011463284.1">
    <property type="nucleotide sequence ID" value="NC_007908.1"/>
</dbReference>
<dbReference type="InterPro" id="IPR036388">
    <property type="entry name" value="WH-like_DNA-bd_sf"/>
</dbReference>
<name>Q21ZT9_ALBFT</name>
<dbReference type="InterPro" id="IPR036390">
    <property type="entry name" value="WH_DNA-bd_sf"/>
</dbReference>
<proteinExistence type="predicted"/>
<dbReference type="PROSITE" id="PS51078">
    <property type="entry name" value="ICLR_ED"/>
    <property type="match status" value="1"/>
</dbReference>
<feature type="domain" description="IclR-ED" evidence="5">
    <location>
        <begin position="76"/>
        <end position="257"/>
    </location>
</feature>
<dbReference type="SUPFAM" id="SSF46785">
    <property type="entry name" value="Winged helix' DNA-binding domain"/>
    <property type="match status" value="1"/>
</dbReference>
<dbReference type="GO" id="GO:0003677">
    <property type="term" value="F:DNA binding"/>
    <property type="evidence" value="ECO:0007669"/>
    <property type="project" value="UniProtKB-KW"/>
</dbReference>
<dbReference type="SMART" id="SM00346">
    <property type="entry name" value="HTH_ICLR"/>
    <property type="match status" value="1"/>
</dbReference>
<dbReference type="InterPro" id="IPR014757">
    <property type="entry name" value="Tscrpt_reg_IclR_C"/>
</dbReference>
<accession>Q21ZT9</accession>
<keyword evidence="3" id="KW-0804">Transcription</keyword>
<dbReference type="eggNOG" id="COG1414">
    <property type="taxonomic scope" value="Bacteria"/>
</dbReference>
<dbReference type="InterPro" id="IPR005471">
    <property type="entry name" value="Tscrpt_reg_IclR_N"/>
</dbReference>
<dbReference type="Gene3D" id="3.30.450.40">
    <property type="match status" value="1"/>
</dbReference>
<dbReference type="STRING" id="338969.Rfer_0970"/>
<dbReference type="Gene3D" id="1.10.10.10">
    <property type="entry name" value="Winged helix-like DNA-binding domain superfamily/Winged helix DNA-binding domain"/>
    <property type="match status" value="1"/>
</dbReference>
<evidence type="ECO:0000313" key="6">
    <source>
        <dbReference type="EMBL" id="ABD68714.1"/>
    </source>
</evidence>